<evidence type="ECO:0000256" key="4">
    <source>
        <dbReference type="ARBA" id="ARBA00022679"/>
    </source>
</evidence>
<keyword evidence="5" id="KW-0949">S-adenosyl-L-methionine</keyword>
<sequence>MEAATERHFFHHGDNQIVPPLERQNCHWCQLRSFSTHKTLPVTIVNTEDNATIPSNFRFISKHVLGPGVTPAEDEFRFGCDCEHDADCMYAGCECLDEVVGSDDEDAAAAHAAEETTDDKDVAEIRAWAENARRKPSWARRRGNRDGSRDITASGTRGQAAAPKPQRQRKKRFAYHSQGAKAGLLRGSELNSRLPIYECHDGCKCGKAECPNRVVERGRQVPLQIFRTPQGERGWGVKTMRELKRGQFVDLYVGEVITPVEADRRRQNSSKAQRKDVYLFGLDKFTDPNSQDPRLRGAPLEVDGEFMSGPTRFINHSCEPNLRIFARVGDHADKHIHDLALFAIRDIDRGEELTFDYVDGQGDIESNARDERLQEEMTKCLWLLLLAPLGPKLSPPRRAILLLAPQPTPLPLPSPAIVASSATSPRARRGRRRPLSQHINKPLRRHVWTSVSSPPPPGIGPAWTRRALDAERAAFFDTRVTGHVEVWQTVRAALEVLWTSQRDTEEEDDGEEGGDVALATAQTILTAAGVTLPTGNLADGVYDDLGNYYQLPAYVVADPVDFIAEEQEGMKEETKDVVVAEDGRDDEEEEARRRREEKGKNVVDRRAQISVVIRLSDGAKDLKLHVGKEEAVRSIVRTVREETGHPLTTRIRLVYFGKILRENNSLLEQGWTKGNVLSAFIYAPPS</sequence>
<feature type="compositionally biased region" description="Basic residues" evidence="8">
    <location>
        <begin position="426"/>
        <end position="436"/>
    </location>
</feature>
<evidence type="ECO:0000259" key="9">
    <source>
        <dbReference type="PROSITE" id="PS50053"/>
    </source>
</evidence>
<dbReference type="SUPFAM" id="SSF54236">
    <property type="entry name" value="Ubiquitin-like"/>
    <property type="match status" value="1"/>
</dbReference>
<proteinExistence type="predicted"/>
<evidence type="ECO:0000256" key="3">
    <source>
        <dbReference type="ARBA" id="ARBA00022603"/>
    </source>
</evidence>
<dbReference type="GO" id="GO:0005694">
    <property type="term" value="C:chromosome"/>
    <property type="evidence" value="ECO:0007669"/>
    <property type="project" value="UniProtKB-SubCell"/>
</dbReference>
<dbReference type="Proteomes" id="UP001140453">
    <property type="component" value="Unassembled WGS sequence"/>
</dbReference>
<dbReference type="Pfam" id="PF16455">
    <property type="entry name" value="UBD"/>
    <property type="match status" value="1"/>
</dbReference>
<comment type="caution">
    <text evidence="12">The sequence shown here is derived from an EMBL/GenBank/DDBJ whole genome shotgun (WGS) entry which is preliminary data.</text>
</comment>
<keyword evidence="13" id="KW-1185">Reference proteome</keyword>
<protein>
    <submittedName>
        <fullName evidence="12">Uncharacterized protein</fullName>
    </submittedName>
</protein>
<feature type="region of interest" description="Disordered" evidence="8">
    <location>
        <begin position="578"/>
        <end position="599"/>
    </location>
</feature>
<evidence type="ECO:0000259" key="11">
    <source>
        <dbReference type="PROSITE" id="PS50867"/>
    </source>
</evidence>
<dbReference type="PROSITE" id="PS50867">
    <property type="entry name" value="PRE_SET"/>
    <property type="match status" value="1"/>
</dbReference>
<feature type="compositionally biased region" description="Basic and acidic residues" evidence="8">
    <location>
        <begin position="590"/>
        <end position="599"/>
    </location>
</feature>
<evidence type="ECO:0000313" key="13">
    <source>
        <dbReference type="Proteomes" id="UP001140453"/>
    </source>
</evidence>
<dbReference type="Gene3D" id="3.10.20.90">
    <property type="entry name" value="Phosphatidylinositol 3-kinase Catalytic Subunit, Chain A, domain 1"/>
    <property type="match status" value="1"/>
</dbReference>
<dbReference type="CDD" id="cd19473">
    <property type="entry name" value="SET_SUV39H_DIM5-like"/>
    <property type="match status" value="1"/>
</dbReference>
<dbReference type="PANTHER" id="PTHR46223:SF3">
    <property type="entry name" value="HISTONE-LYSINE N-METHYLTRANSFERASE SET-23"/>
    <property type="match status" value="1"/>
</dbReference>
<feature type="compositionally biased region" description="Basic residues" evidence="8">
    <location>
        <begin position="134"/>
        <end position="143"/>
    </location>
</feature>
<evidence type="ECO:0000256" key="7">
    <source>
        <dbReference type="ARBA" id="ARBA00022833"/>
    </source>
</evidence>
<dbReference type="InterPro" id="IPR038169">
    <property type="entry name" value="DC-UbP/UBTD2_N_sf"/>
</dbReference>
<reference evidence="12" key="1">
    <citation type="submission" date="2022-10" db="EMBL/GenBank/DDBJ databases">
        <title>Tapping the CABI collections for fungal endophytes: first genome assemblies for Collariella, Neodidymelliopsis, Ascochyta clinopodiicola, Didymella pomorum, Didymosphaeria variabile, Neocosmospora piperis and Neocucurbitaria cava.</title>
        <authorList>
            <person name="Hill R."/>
        </authorList>
    </citation>
    <scope>NUCLEOTIDE SEQUENCE</scope>
    <source>
        <strain evidence="12">IMI 355082</strain>
    </source>
</reference>
<dbReference type="InterPro" id="IPR050973">
    <property type="entry name" value="H3K9_Histone-Lys_N-MTase"/>
</dbReference>
<comment type="subcellular location">
    <subcellularLocation>
        <location evidence="1">Chromosome</location>
    </subcellularLocation>
</comment>
<dbReference type="SMART" id="SM00468">
    <property type="entry name" value="PreSET"/>
    <property type="match status" value="1"/>
</dbReference>
<keyword evidence="2" id="KW-0158">Chromosome</keyword>
<dbReference type="Pfam" id="PF05033">
    <property type="entry name" value="Pre-SET"/>
    <property type="match status" value="1"/>
</dbReference>
<dbReference type="PROSITE" id="PS50053">
    <property type="entry name" value="UBIQUITIN_2"/>
    <property type="match status" value="1"/>
</dbReference>
<evidence type="ECO:0000256" key="1">
    <source>
        <dbReference type="ARBA" id="ARBA00004286"/>
    </source>
</evidence>
<dbReference type="OrthoDB" id="308383at2759"/>
<dbReference type="InterPro" id="IPR000626">
    <property type="entry name" value="Ubiquitin-like_dom"/>
</dbReference>
<feature type="domain" description="SET" evidence="10">
    <location>
        <begin position="221"/>
        <end position="358"/>
    </location>
</feature>
<name>A0A9W8YIP6_9PEZI</name>
<feature type="domain" description="Pre-SET" evidence="11">
    <location>
        <begin position="78"/>
        <end position="218"/>
    </location>
</feature>
<feature type="domain" description="Ubiquitin-like" evidence="9">
    <location>
        <begin position="609"/>
        <end position="677"/>
    </location>
</feature>
<dbReference type="Pfam" id="PF10302">
    <property type="entry name" value="Dsc3_N"/>
    <property type="match status" value="1"/>
</dbReference>
<evidence type="ECO:0000256" key="6">
    <source>
        <dbReference type="ARBA" id="ARBA00022723"/>
    </source>
</evidence>
<dbReference type="InterPro" id="IPR001214">
    <property type="entry name" value="SET_dom"/>
</dbReference>
<evidence type="ECO:0000259" key="10">
    <source>
        <dbReference type="PROSITE" id="PS50280"/>
    </source>
</evidence>
<dbReference type="PROSITE" id="PS50280">
    <property type="entry name" value="SET"/>
    <property type="match status" value="1"/>
</dbReference>
<evidence type="ECO:0000256" key="8">
    <source>
        <dbReference type="SAM" id="MobiDB-lite"/>
    </source>
</evidence>
<keyword evidence="4" id="KW-0808">Transferase</keyword>
<keyword evidence="7" id="KW-0862">Zinc</keyword>
<dbReference type="PANTHER" id="PTHR46223">
    <property type="entry name" value="HISTONE-LYSINE N-METHYLTRANSFERASE SUV39H"/>
    <property type="match status" value="1"/>
</dbReference>
<dbReference type="InterPro" id="IPR032752">
    <property type="entry name" value="DC-UbP/UBTD2_N"/>
</dbReference>
<dbReference type="InterPro" id="IPR019413">
    <property type="entry name" value="Dsc3_ub-like_dom"/>
</dbReference>
<gene>
    <name evidence="12" type="ORF">N0V93_009845</name>
</gene>
<feature type="region of interest" description="Disordered" evidence="8">
    <location>
        <begin position="414"/>
        <end position="436"/>
    </location>
</feature>
<accession>A0A9W8YIP6</accession>
<dbReference type="SMART" id="SM00317">
    <property type="entry name" value="SET"/>
    <property type="match status" value="1"/>
</dbReference>
<evidence type="ECO:0000313" key="12">
    <source>
        <dbReference type="EMBL" id="KAJ4385417.1"/>
    </source>
</evidence>
<dbReference type="Pfam" id="PF00856">
    <property type="entry name" value="SET"/>
    <property type="match status" value="1"/>
</dbReference>
<dbReference type="Gene3D" id="2.170.270.10">
    <property type="entry name" value="SET domain"/>
    <property type="match status" value="1"/>
</dbReference>
<dbReference type="EMBL" id="JAPEVB010000007">
    <property type="protein sequence ID" value="KAJ4385417.1"/>
    <property type="molecule type" value="Genomic_DNA"/>
</dbReference>
<feature type="region of interest" description="Disordered" evidence="8">
    <location>
        <begin position="133"/>
        <end position="172"/>
    </location>
</feature>
<dbReference type="GO" id="GO:0042054">
    <property type="term" value="F:histone methyltransferase activity"/>
    <property type="evidence" value="ECO:0007669"/>
    <property type="project" value="InterPro"/>
</dbReference>
<dbReference type="InterPro" id="IPR046341">
    <property type="entry name" value="SET_dom_sf"/>
</dbReference>
<dbReference type="GO" id="GO:0032259">
    <property type="term" value="P:methylation"/>
    <property type="evidence" value="ECO:0007669"/>
    <property type="project" value="UniProtKB-KW"/>
</dbReference>
<dbReference type="AlphaFoldDB" id="A0A9W8YIP6"/>
<dbReference type="SUPFAM" id="SSF82199">
    <property type="entry name" value="SET domain"/>
    <property type="match status" value="1"/>
</dbReference>
<dbReference type="GO" id="GO:0005634">
    <property type="term" value="C:nucleus"/>
    <property type="evidence" value="ECO:0007669"/>
    <property type="project" value="InterPro"/>
</dbReference>
<dbReference type="Gene3D" id="1.20.225.20">
    <property type="entry name" value="Ub domain-containing protein, DC-UbP/UBTD2, N-terminal domain"/>
    <property type="match status" value="1"/>
</dbReference>
<dbReference type="InterPro" id="IPR007728">
    <property type="entry name" value="Pre-SET_dom"/>
</dbReference>
<dbReference type="GO" id="GO:0008270">
    <property type="term" value="F:zinc ion binding"/>
    <property type="evidence" value="ECO:0007669"/>
    <property type="project" value="InterPro"/>
</dbReference>
<dbReference type="InterPro" id="IPR029071">
    <property type="entry name" value="Ubiquitin-like_domsf"/>
</dbReference>
<keyword evidence="3" id="KW-0489">Methyltransferase</keyword>
<evidence type="ECO:0000256" key="2">
    <source>
        <dbReference type="ARBA" id="ARBA00022454"/>
    </source>
</evidence>
<organism evidence="12 13">
    <name type="scientific">Gnomoniopsis smithogilvyi</name>
    <dbReference type="NCBI Taxonomy" id="1191159"/>
    <lineage>
        <taxon>Eukaryota</taxon>
        <taxon>Fungi</taxon>
        <taxon>Dikarya</taxon>
        <taxon>Ascomycota</taxon>
        <taxon>Pezizomycotina</taxon>
        <taxon>Sordariomycetes</taxon>
        <taxon>Sordariomycetidae</taxon>
        <taxon>Diaporthales</taxon>
        <taxon>Gnomoniaceae</taxon>
        <taxon>Gnomoniopsis</taxon>
    </lineage>
</organism>
<evidence type="ECO:0000256" key="5">
    <source>
        <dbReference type="ARBA" id="ARBA00022691"/>
    </source>
</evidence>
<keyword evidence="6" id="KW-0479">Metal-binding</keyword>